<evidence type="ECO:0000259" key="3">
    <source>
        <dbReference type="PROSITE" id="PS50968"/>
    </source>
</evidence>
<dbReference type="PROSITE" id="PS00188">
    <property type="entry name" value="BIOTIN"/>
    <property type="match status" value="1"/>
</dbReference>
<dbReference type="InterPro" id="IPR050709">
    <property type="entry name" value="Biotin_Carboxyl_Carrier/Decarb"/>
</dbReference>
<dbReference type="PANTHER" id="PTHR45266">
    <property type="entry name" value="OXALOACETATE DECARBOXYLASE ALPHA CHAIN"/>
    <property type="match status" value="1"/>
</dbReference>
<dbReference type="InterPro" id="IPR000089">
    <property type="entry name" value="Biotin_lipoyl"/>
</dbReference>
<evidence type="ECO:0000256" key="2">
    <source>
        <dbReference type="SAM" id="MobiDB-lite"/>
    </source>
</evidence>
<protein>
    <submittedName>
        <fullName evidence="4">Acetyl-/propionyl-CoA carboxylase subunit alpha</fullName>
    </submittedName>
</protein>
<dbReference type="RefSeq" id="WP_340638852.1">
    <property type="nucleotide sequence ID" value="NZ_SDPL01000244.1"/>
</dbReference>
<feature type="region of interest" description="Disordered" evidence="2">
    <location>
        <begin position="1"/>
        <end position="27"/>
    </location>
</feature>
<evidence type="ECO:0000313" key="4">
    <source>
        <dbReference type="EMBL" id="RXZ46087.1"/>
    </source>
</evidence>
<evidence type="ECO:0000256" key="1">
    <source>
        <dbReference type="ARBA" id="ARBA00023267"/>
    </source>
</evidence>
<dbReference type="CDD" id="cd06850">
    <property type="entry name" value="biotinyl_domain"/>
    <property type="match status" value="1"/>
</dbReference>
<name>A0A4Q2JJ41_9MICO</name>
<dbReference type="SUPFAM" id="SSF51230">
    <property type="entry name" value="Single hybrid motif"/>
    <property type="match status" value="1"/>
</dbReference>
<dbReference type="Pfam" id="PF00364">
    <property type="entry name" value="Biotin_lipoyl"/>
    <property type="match status" value="1"/>
</dbReference>
<sequence>GAPSTNGSRGPAPRRRAAHHAVDTSTGDAVTAPMQATVVKVAVAAGDKVVKGDLVLVLEAMKMEQPIVAHKDGVVGLVNAEPGATVSSGHLLLSIADA</sequence>
<reference evidence="4 5" key="1">
    <citation type="submission" date="2019-01" db="EMBL/GenBank/DDBJ databases">
        <authorList>
            <person name="Li J."/>
        </authorList>
    </citation>
    <scope>NUCLEOTIDE SEQUENCE [LARGE SCALE GENOMIC DNA]</scope>
    <source>
        <strain evidence="4 5">CGMCC 4.7180</strain>
    </source>
</reference>
<dbReference type="FunFam" id="2.40.50.100:FF:000003">
    <property type="entry name" value="Acetyl-CoA carboxylase biotin carboxyl carrier protein"/>
    <property type="match status" value="1"/>
</dbReference>
<gene>
    <name evidence="4" type="ORF">ESO86_11760</name>
</gene>
<dbReference type="InterPro" id="IPR001882">
    <property type="entry name" value="Biotin_BS"/>
</dbReference>
<keyword evidence="5" id="KW-1185">Reference proteome</keyword>
<feature type="domain" description="Lipoyl-binding" evidence="3">
    <location>
        <begin position="20"/>
        <end position="96"/>
    </location>
</feature>
<dbReference type="EMBL" id="SDPL01000244">
    <property type="protein sequence ID" value="RXZ46087.1"/>
    <property type="molecule type" value="Genomic_DNA"/>
</dbReference>
<dbReference type="Gene3D" id="2.40.50.100">
    <property type="match status" value="1"/>
</dbReference>
<feature type="non-terminal residue" evidence="4">
    <location>
        <position position="1"/>
    </location>
</feature>
<comment type="caution">
    <text evidence="4">The sequence shown here is derived from an EMBL/GenBank/DDBJ whole genome shotgun (WGS) entry which is preliminary data.</text>
</comment>
<dbReference type="InterPro" id="IPR011053">
    <property type="entry name" value="Single_hybrid_motif"/>
</dbReference>
<dbReference type="PROSITE" id="PS50968">
    <property type="entry name" value="BIOTINYL_LIPOYL"/>
    <property type="match status" value="1"/>
</dbReference>
<dbReference type="PANTHER" id="PTHR45266:SF3">
    <property type="entry name" value="OXALOACETATE DECARBOXYLASE ALPHA CHAIN"/>
    <property type="match status" value="1"/>
</dbReference>
<keyword evidence="1" id="KW-0092">Biotin</keyword>
<accession>A0A4Q2JJ41</accession>
<dbReference type="AlphaFoldDB" id="A0A4Q2JJ41"/>
<organism evidence="4 5">
    <name type="scientific">Agromyces binzhouensis</name>
    <dbReference type="NCBI Taxonomy" id="1817495"/>
    <lineage>
        <taxon>Bacteria</taxon>
        <taxon>Bacillati</taxon>
        <taxon>Actinomycetota</taxon>
        <taxon>Actinomycetes</taxon>
        <taxon>Micrococcales</taxon>
        <taxon>Microbacteriaceae</taxon>
        <taxon>Agromyces</taxon>
    </lineage>
</organism>
<evidence type="ECO:0000313" key="5">
    <source>
        <dbReference type="Proteomes" id="UP000292881"/>
    </source>
</evidence>
<dbReference type="Proteomes" id="UP000292881">
    <property type="component" value="Unassembled WGS sequence"/>
</dbReference>
<proteinExistence type="predicted"/>